<proteinExistence type="predicted"/>
<dbReference type="AlphaFoldDB" id="A0A4C1XTG4"/>
<gene>
    <name evidence="1" type="ORF">EVAR_38817_1</name>
</gene>
<name>A0A4C1XTG4_EUMVA</name>
<dbReference type="Proteomes" id="UP000299102">
    <property type="component" value="Unassembled WGS sequence"/>
</dbReference>
<sequence length="179" mass="19938">MENPHWDSQQAITGACSDCRDATRPTTGRWETGQDGGIEGCSLRKFIILIQWESHAVTNLGRLVRSKINAEKTRACIYTRSVGAGVRLGARQDGEFVCTLVSRYLCMRSNPEYAYSPAFRNDLVEVTPSFMSERVIDFRLVSTSKEDLESLNTLTSPSLPFFTLRIALCSATNSICKTV</sequence>
<protein>
    <submittedName>
        <fullName evidence="1">Uncharacterized protein</fullName>
    </submittedName>
</protein>
<accession>A0A4C1XTG4</accession>
<dbReference type="EMBL" id="BGZK01000930">
    <property type="protein sequence ID" value="GBP65479.1"/>
    <property type="molecule type" value="Genomic_DNA"/>
</dbReference>
<reference evidence="1 2" key="1">
    <citation type="journal article" date="2019" name="Commun. Biol.">
        <title>The bagworm genome reveals a unique fibroin gene that provides high tensile strength.</title>
        <authorList>
            <person name="Kono N."/>
            <person name="Nakamura H."/>
            <person name="Ohtoshi R."/>
            <person name="Tomita M."/>
            <person name="Numata K."/>
            <person name="Arakawa K."/>
        </authorList>
    </citation>
    <scope>NUCLEOTIDE SEQUENCE [LARGE SCALE GENOMIC DNA]</scope>
</reference>
<evidence type="ECO:0000313" key="1">
    <source>
        <dbReference type="EMBL" id="GBP65479.1"/>
    </source>
</evidence>
<keyword evidence="2" id="KW-1185">Reference proteome</keyword>
<comment type="caution">
    <text evidence="1">The sequence shown here is derived from an EMBL/GenBank/DDBJ whole genome shotgun (WGS) entry which is preliminary data.</text>
</comment>
<evidence type="ECO:0000313" key="2">
    <source>
        <dbReference type="Proteomes" id="UP000299102"/>
    </source>
</evidence>
<organism evidence="1 2">
    <name type="scientific">Eumeta variegata</name>
    <name type="common">Bagworm moth</name>
    <name type="synonym">Eumeta japonica</name>
    <dbReference type="NCBI Taxonomy" id="151549"/>
    <lineage>
        <taxon>Eukaryota</taxon>
        <taxon>Metazoa</taxon>
        <taxon>Ecdysozoa</taxon>
        <taxon>Arthropoda</taxon>
        <taxon>Hexapoda</taxon>
        <taxon>Insecta</taxon>
        <taxon>Pterygota</taxon>
        <taxon>Neoptera</taxon>
        <taxon>Endopterygota</taxon>
        <taxon>Lepidoptera</taxon>
        <taxon>Glossata</taxon>
        <taxon>Ditrysia</taxon>
        <taxon>Tineoidea</taxon>
        <taxon>Psychidae</taxon>
        <taxon>Oiketicinae</taxon>
        <taxon>Eumeta</taxon>
    </lineage>
</organism>